<accession>V4HBA7</accession>
<gene>
    <name evidence="3" type="ORF">K933_11741</name>
</gene>
<reference evidence="3 4" key="1">
    <citation type="journal article" date="2013" name="Genome Announc.">
        <title>Draft Genome Sequence of 'Candidatus Halobonum tyrrellensis' Strain G22, Isolated from the Hypersaline Waters of Lake Tyrrell, Australia.</title>
        <authorList>
            <person name="Ugalde J.A."/>
            <person name="Narasingarao P."/>
            <person name="Kuo S."/>
            <person name="Podell S."/>
            <person name="Allen E.E."/>
        </authorList>
    </citation>
    <scope>NUCLEOTIDE SEQUENCE [LARGE SCALE GENOMIC DNA]</scope>
    <source>
        <strain evidence="3 4">G22</strain>
    </source>
</reference>
<proteinExistence type="inferred from homology"/>
<protein>
    <recommendedName>
        <fullName evidence="1">UPF0201 protein K933_11741</fullName>
    </recommendedName>
</protein>
<evidence type="ECO:0000313" key="3">
    <source>
        <dbReference type="EMBL" id="ESP87985.1"/>
    </source>
</evidence>
<dbReference type="STRING" id="1324957.K933_11741"/>
<dbReference type="HAMAP" id="MF_01112">
    <property type="entry name" value="UPF0201"/>
    <property type="match status" value="1"/>
</dbReference>
<evidence type="ECO:0000256" key="2">
    <source>
        <dbReference type="SAM" id="MobiDB-lite"/>
    </source>
</evidence>
<comment type="caution">
    <text evidence="3">The sequence shown here is derived from an EMBL/GenBank/DDBJ whole genome shotgun (WGS) entry which is preliminary data.</text>
</comment>
<evidence type="ECO:0000256" key="1">
    <source>
        <dbReference type="HAMAP-Rule" id="MF_01112"/>
    </source>
</evidence>
<comment type="similarity">
    <text evidence="1">Belongs to the UPF0201 family.</text>
</comment>
<dbReference type="PANTHER" id="PTHR39652">
    <property type="entry name" value="UPF0201 PROTEIN TK1335"/>
    <property type="match status" value="1"/>
</dbReference>
<dbReference type="Proteomes" id="UP000017840">
    <property type="component" value="Unassembled WGS sequence"/>
</dbReference>
<dbReference type="AlphaFoldDB" id="V4HBA7"/>
<name>V4HBA7_9EURY</name>
<dbReference type="Gene3D" id="3.30.1440.10">
    <property type="match status" value="1"/>
</dbReference>
<feature type="compositionally biased region" description="Basic and acidic residues" evidence="2">
    <location>
        <begin position="136"/>
        <end position="147"/>
    </location>
</feature>
<dbReference type="OrthoDB" id="7819at2157"/>
<dbReference type="InterPro" id="IPR022803">
    <property type="entry name" value="Ribosomal_uL5_dom_sf"/>
</dbReference>
<dbReference type="EMBL" id="ASGZ01000037">
    <property type="protein sequence ID" value="ESP87985.1"/>
    <property type="molecule type" value="Genomic_DNA"/>
</dbReference>
<dbReference type="PATRIC" id="fig|1324957.4.peg.2387"/>
<dbReference type="eggNOG" id="arCOG01043">
    <property type="taxonomic scope" value="Archaea"/>
</dbReference>
<dbReference type="SUPFAM" id="SSF55282">
    <property type="entry name" value="RL5-like"/>
    <property type="match status" value="1"/>
</dbReference>
<feature type="region of interest" description="Disordered" evidence="2">
    <location>
        <begin position="125"/>
        <end position="147"/>
    </location>
</feature>
<dbReference type="RefSeq" id="WP_023394926.1">
    <property type="nucleotide sequence ID" value="NZ_ASGZ01000037.1"/>
</dbReference>
<evidence type="ECO:0000313" key="4">
    <source>
        <dbReference type="Proteomes" id="UP000017840"/>
    </source>
</evidence>
<keyword evidence="4" id="KW-1185">Reference proteome</keyword>
<dbReference type="PANTHER" id="PTHR39652:SF1">
    <property type="entry name" value="UPF0201 PROTEIN TK1335"/>
    <property type="match status" value="1"/>
</dbReference>
<dbReference type="Pfam" id="PF01877">
    <property type="entry name" value="RNA_binding"/>
    <property type="match status" value="1"/>
</dbReference>
<organism evidence="3 4">
    <name type="scientific">Candidatus Halobonum tyrrellensis G22</name>
    <dbReference type="NCBI Taxonomy" id="1324957"/>
    <lineage>
        <taxon>Archaea</taxon>
        <taxon>Methanobacteriati</taxon>
        <taxon>Methanobacteriota</taxon>
        <taxon>Stenosarchaea group</taxon>
        <taxon>Halobacteria</taxon>
        <taxon>Halobacteriales</taxon>
        <taxon>Haloferacaceae</taxon>
        <taxon>Candidatus Halobonum</taxon>
    </lineage>
</organism>
<sequence>MSANTRVYSIDARIEVPVYDTEVTDRVADAVGNLFPNADTSQEPGKLVAETHTLDPFSDKLHEQEILDTARREFDRDARADGFSFKLKKQAALQGVVNFAVGDPDELGDIEVDVVVREPSVAEYVDHIAPPTQDGRPVDPDSNADRR</sequence>
<dbReference type="InterPro" id="IPR002739">
    <property type="entry name" value="PAB1135-like"/>
</dbReference>